<protein>
    <submittedName>
        <fullName evidence="1">Uncharacterized protein</fullName>
    </submittedName>
</protein>
<reference evidence="1 2" key="1">
    <citation type="submission" date="2020-04" db="EMBL/GenBank/DDBJ databases">
        <title>Description of novel Gluconacetobacter.</title>
        <authorList>
            <person name="Sombolestani A."/>
        </authorList>
    </citation>
    <scope>NUCLEOTIDE SEQUENCE [LARGE SCALE GENOMIC DNA]</scope>
    <source>
        <strain evidence="1 2">LMG 27800</strain>
    </source>
</reference>
<dbReference type="Proteomes" id="UP000540556">
    <property type="component" value="Unassembled WGS sequence"/>
</dbReference>
<accession>A0A7W4KGF9</accession>
<dbReference type="EMBL" id="JABEQK010000016">
    <property type="protein sequence ID" value="MBB2206448.1"/>
    <property type="molecule type" value="Genomic_DNA"/>
</dbReference>
<keyword evidence="2" id="KW-1185">Reference proteome</keyword>
<proteinExistence type="predicted"/>
<dbReference type="RefSeq" id="WP_182950992.1">
    <property type="nucleotide sequence ID" value="NZ_JABEQK010000016.1"/>
</dbReference>
<dbReference type="AlphaFoldDB" id="A0A7W4KGF9"/>
<comment type="caution">
    <text evidence="1">The sequence shown here is derived from an EMBL/GenBank/DDBJ whole genome shotgun (WGS) entry which is preliminary data.</text>
</comment>
<sequence>MTQHMQRPVPGTDAYWRDRWEAFAQIRKLEGMIAWRDRQPHWCIIGYVDGEPDIDANVEPWNRVHDYQQALAANPTIAEILGAQGRLALLTA</sequence>
<evidence type="ECO:0000313" key="2">
    <source>
        <dbReference type="Proteomes" id="UP000540556"/>
    </source>
</evidence>
<organism evidence="1 2">
    <name type="scientific">Gluconacetobacter takamatsuzukensis</name>
    <dbReference type="NCBI Taxonomy" id="1286190"/>
    <lineage>
        <taxon>Bacteria</taxon>
        <taxon>Pseudomonadati</taxon>
        <taxon>Pseudomonadota</taxon>
        <taxon>Alphaproteobacteria</taxon>
        <taxon>Acetobacterales</taxon>
        <taxon>Acetobacteraceae</taxon>
        <taxon>Gluconacetobacter</taxon>
    </lineage>
</organism>
<gene>
    <name evidence="1" type="ORF">HLH27_15720</name>
</gene>
<name>A0A7W4KGF9_9PROT</name>
<evidence type="ECO:0000313" key="1">
    <source>
        <dbReference type="EMBL" id="MBB2206448.1"/>
    </source>
</evidence>